<dbReference type="PANTHER" id="PTHR34385">
    <property type="entry name" value="D-ALANYL-D-ALANINE CARBOXYPEPTIDASE"/>
    <property type="match status" value="1"/>
</dbReference>
<comment type="caution">
    <text evidence="4">The sequence shown here is derived from an EMBL/GenBank/DDBJ whole genome shotgun (WGS) entry which is preliminary data.</text>
</comment>
<gene>
    <name evidence="4" type="ORF">ATK74_2427</name>
</gene>
<feature type="domain" description="D-alanyl-D-alanine carboxypeptidase-like core" evidence="3">
    <location>
        <begin position="125"/>
        <end position="249"/>
    </location>
</feature>
<evidence type="ECO:0000256" key="2">
    <source>
        <dbReference type="SAM" id="SignalP"/>
    </source>
</evidence>
<keyword evidence="5" id="KW-1185">Reference proteome</keyword>
<keyword evidence="4" id="KW-0378">Hydrolase</keyword>
<evidence type="ECO:0000313" key="4">
    <source>
        <dbReference type="EMBL" id="PFG17850.1"/>
    </source>
</evidence>
<dbReference type="AlphaFoldDB" id="A0A2A9CW43"/>
<keyword evidence="4" id="KW-0121">Carboxypeptidase</keyword>
<dbReference type="GO" id="GO:0004180">
    <property type="term" value="F:carboxypeptidase activity"/>
    <property type="evidence" value="ECO:0007669"/>
    <property type="project" value="UniProtKB-KW"/>
</dbReference>
<evidence type="ECO:0000259" key="3">
    <source>
        <dbReference type="Pfam" id="PF02557"/>
    </source>
</evidence>
<organism evidence="4 5">
    <name type="scientific">Propionicimonas paludicola</name>
    <dbReference type="NCBI Taxonomy" id="185243"/>
    <lineage>
        <taxon>Bacteria</taxon>
        <taxon>Bacillati</taxon>
        <taxon>Actinomycetota</taxon>
        <taxon>Actinomycetes</taxon>
        <taxon>Propionibacteriales</taxon>
        <taxon>Nocardioidaceae</taxon>
        <taxon>Propionicimonas</taxon>
    </lineage>
</organism>
<feature type="chain" id="PRO_5013060883" evidence="2">
    <location>
        <begin position="29"/>
        <end position="271"/>
    </location>
</feature>
<name>A0A2A9CW43_9ACTN</name>
<evidence type="ECO:0000313" key="5">
    <source>
        <dbReference type="Proteomes" id="UP000226079"/>
    </source>
</evidence>
<dbReference type="PANTHER" id="PTHR34385:SF1">
    <property type="entry name" value="PEPTIDOGLYCAN L-ALANYL-D-GLUTAMATE ENDOPEPTIDASE CWLK"/>
    <property type="match status" value="1"/>
</dbReference>
<dbReference type="Gene3D" id="3.30.1380.10">
    <property type="match status" value="1"/>
</dbReference>
<protein>
    <submittedName>
        <fullName evidence="4">D-alanyl-D-alanine carboxypeptidase</fullName>
    </submittedName>
</protein>
<dbReference type="InterPro" id="IPR058193">
    <property type="entry name" value="VanY/YodJ_core_dom"/>
</dbReference>
<feature type="compositionally biased region" description="Low complexity" evidence="1">
    <location>
        <begin position="30"/>
        <end position="83"/>
    </location>
</feature>
<reference evidence="4 5" key="1">
    <citation type="submission" date="2017-10" db="EMBL/GenBank/DDBJ databases">
        <title>Sequencing the genomes of 1000 actinobacteria strains.</title>
        <authorList>
            <person name="Klenk H.-P."/>
        </authorList>
    </citation>
    <scope>NUCLEOTIDE SEQUENCE [LARGE SCALE GENOMIC DNA]</scope>
    <source>
        <strain evidence="4 5">DSM 15597</strain>
    </source>
</reference>
<dbReference type="GO" id="GO:0006508">
    <property type="term" value="P:proteolysis"/>
    <property type="evidence" value="ECO:0007669"/>
    <property type="project" value="InterPro"/>
</dbReference>
<dbReference type="InterPro" id="IPR009045">
    <property type="entry name" value="Zn_M74/Hedgehog-like"/>
</dbReference>
<dbReference type="EMBL" id="PDJC01000001">
    <property type="protein sequence ID" value="PFG17850.1"/>
    <property type="molecule type" value="Genomic_DNA"/>
</dbReference>
<accession>A0A2A9CW43</accession>
<proteinExistence type="predicted"/>
<dbReference type="Pfam" id="PF02557">
    <property type="entry name" value="VanY"/>
    <property type="match status" value="1"/>
</dbReference>
<keyword evidence="2" id="KW-0732">Signal</keyword>
<dbReference type="Proteomes" id="UP000226079">
    <property type="component" value="Unassembled WGS sequence"/>
</dbReference>
<dbReference type="InterPro" id="IPR052179">
    <property type="entry name" value="DD-CPase-like"/>
</dbReference>
<dbReference type="CDD" id="cd14852">
    <property type="entry name" value="LD-carboxypeptidase"/>
    <property type="match status" value="1"/>
</dbReference>
<feature type="region of interest" description="Disordered" evidence="1">
    <location>
        <begin position="30"/>
        <end position="94"/>
    </location>
</feature>
<feature type="signal peptide" evidence="2">
    <location>
        <begin position="1"/>
        <end position="28"/>
    </location>
</feature>
<keyword evidence="4" id="KW-0645">Protease</keyword>
<evidence type="ECO:0000256" key="1">
    <source>
        <dbReference type="SAM" id="MobiDB-lite"/>
    </source>
</evidence>
<dbReference type="InterPro" id="IPR003709">
    <property type="entry name" value="VanY-like_core_dom"/>
</dbReference>
<dbReference type="SUPFAM" id="SSF55166">
    <property type="entry name" value="Hedgehog/DD-peptidase"/>
    <property type="match status" value="1"/>
</dbReference>
<sequence length="271" mass="28487">MVATVHEVKRAGIALVVACLLAASGCAAQPPSAGPARLPSSSAGASSPVAPVISATPTSTPTVSASPTPSETPTGSATPSAPAKDTRTGAQLNQPYRVDGVIVVSKAHPVSANYRPPRPTGPYGLNADAQQALAKMTAAAKKDGVKLVVRSGYRSYATQKQVYNNALRNYPSITSAKRYNAPPGASEHQTGLAMDLWDGVTWSLPMANTATGKWLHKHCHEYGFVLRYPKGKEKLTGYAYEPWHFRYLGTTLAARFGSGNTLTLEEVLGLA</sequence>